<dbReference type="InterPro" id="IPR016167">
    <property type="entry name" value="FAD-bd_PCMH_sub1"/>
</dbReference>
<keyword evidence="4" id="KW-0274">FAD</keyword>
<name>A0AAE0K9R8_9PEZI</name>
<organism evidence="7 8">
    <name type="scientific">Podospora didyma</name>
    <dbReference type="NCBI Taxonomy" id="330526"/>
    <lineage>
        <taxon>Eukaryota</taxon>
        <taxon>Fungi</taxon>
        <taxon>Dikarya</taxon>
        <taxon>Ascomycota</taxon>
        <taxon>Pezizomycotina</taxon>
        <taxon>Sordariomycetes</taxon>
        <taxon>Sordariomycetidae</taxon>
        <taxon>Sordariales</taxon>
        <taxon>Podosporaceae</taxon>
        <taxon>Podospora</taxon>
    </lineage>
</organism>
<keyword evidence="8" id="KW-1185">Reference proteome</keyword>
<accession>A0AAE0K9R8</accession>
<dbReference type="InterPro" id="IPR006094">
    <property type="entry name" value="Oxid_FAD_bind_N"/>
</dbReference>
<feature type="domain" description="FAD-binding PCMH-type" evidence="6">
    <location>
        <begin position="42"/>
        <end position="213"/>
    </location>
</feature>
<dbReference type="InterPro" id="IPR006093">
    <property type="entry name" value="Oxy_OxRdtase_FAD_BS"/>
</dbReference>
<keyword evidence="3" id="KW-0285">Flavoprotein</keyword>
<dbReference type="InterPro" id="IPR050416">
    <property type="entry name" value="FAD-linked_Oxidoreductase"/>
</dbReference>
<dbReference type="InterPro" id="IPR036318">
    <property type="entry name" value="FAD-bd_PCMH-like_sf"/>
</dbReference>
<dbReference type="GO" id="GO:0071949">
    <property type="term" value="F:FAD binding"/>
    <property type="evidence" value="ECO:0007669"/>
    <property type="project" value="InterPro"/>
</dbReference>
<protein>
    <recommendedName>
        <fullName evidence="6">FAD-binding PCMH-type domain-containing protein</fullName>
    </recommendedName>
</protein>
<dbReference type="EMBL" id="JAULSW010000008">
    <property type="protein sequence ID" value="KAK3372714.1"/>
    <property type="molecule type" value="Genomic_DNA"/>
</dbReference>
<dbReference type="PROSITE" id="PS51387">
    <property type="entry name" value="FAD_PCMH"/>
    <property type="match status" value="1"/>
</dbReference>
<dbReference type="PROSITE" id="PS00862">
    <property type="entry name" value="OX2_COVAL_FAD"/>
    <property type="match status" value="1"/>
</dbReference>
<comment type="similarity">
    <text evidence="2">Belongs to the oxygen-dependent FAD-linked oxidoreductase family.</text>
</comment>
<dbReference type="PANTHER" id="PTHR42973">
    <property type="entry name" value="BINDING OXIDOREDUCTASE, PUTATIVE (AFU_ORTHOLOGUE AFUA_1G17690)-RELATED"/>
    <property type="match status" value="1"/>
</dbReference>
<evidence type="ECO:0000256" key="2">
    <source>
        <dbReference type="ARBA" id="ARBA00005466"/>
    </source>
</evidence>
<dbReference type="InterPro" id="IPR016166">
    <property type="entry name" value="FAD-bd_PCMH"/>
</dbReference>
<dbReference type="Proteomes" id="UP001285441">
    <property type="component" value="Unassembled WGS sequence"/>
</dbReference>
<evidence type="ECO:0000313" key="8">
    <source>
        <dbReference type="Proteomes" id="UP001285441"/>
    </source>
</evidence>
<evidence type="ECO:0000256" key="3">
    <source>
        <dbReference type="ARBA" id="ARBA00022630"/>
    </source>
</evidence>
<dbReference type="PANTHER" id="PTHR42973:SF39">
    <property type="entry name" value="FAD-BINDING PCMH-TYPE DOMAIN-CONTAINING PROTEIN"/>
    <property type="match status" value="1"/>
</dbReference>
<dbReference type="Gene3D" id="3.30.465.10">
    <property type="match status" value="1"/>
</dbReference>
<evidence type="ECO:0000256" key="1">
    <source>
        <dbReference type="ARBA" id="ARBA00001974"/>
    </source>
</evidence>
<dbReference type="Gene3D" id="3.30.43.10">
    <property type="entry name" value="Uridine Diphospho-n-acetylenolpyruvylglucosamine Reductase, domain 2"/>
    <property type="match status" value="1"/>
</dbReference>
<evidence type="ECO:0000256" key="4">
    <source>
        <dbReference type="ARBA" id="ARBA00022827"/>
    </source>
</evidence>
<reference evidence="7" key="1">
    <citation type="journal article" date="2023" name="Mol. Phylogenet. Evol.">
        <title>Genome-scale phylogeny and comparative genomics of the fungal order Sordariales.</title>
        <authorList>
            <person name="Hensen N."/>
            <person name="Bonometti L."/>
            <person name="Westerberg I."/>
            <person name="Brannstrom I.O."/>
            <person name="Guillou S."/>
            <person name="Cros-Aarteil S."/>
            <person name="Calhoun S."/>
            <person name="Haridas S."/>
            <person name="Kuo A."/>
            <person name="Mondo S."/>
            <person name="Pangilinan J."/>
            <person name="Riley R."/>
            <person name="LaButti K."/>
            <person name="Andreopoulos B."/>
            <person name="Lipzen A."/>
            <person name="Chen C."/>
            <person name="Yan M."/>
            <person name="Daum C."/>
            <person name="Ng V."/>
            <person name="Clum A."/>
            <person name="Steindorff A."/>
            <person name="Ohm R.A."/>
            <person name="Martin F."/>
            <person name="Silar P."/>
            <person name="Natvig D.O."/>
            <person name="Lalanne C."/>
            <person name="Gautier V."/>
            <person name="Ament-Velasquez S.L."/>
            <person name="Kruys A."/>
            <person name="Hutchinson M.I."/>
            <person name="Powell A.J."/>
            <person name="Barry K."/>
            <person name="Miller A.N."/>
            <person name="Grigoriev I.V."/>
            <person name="Debuchy R."/>
            <person name="Gladieux P."/>
            <person name="Hiltunen Thoren M."/>
            <person name="Johannesson H."/>
        </authorList>
    </citation>
    <scope>NUCLEOTIDE SEQUENCE</scope>
    <source>
        <strain evidence="7">CBS 232.78</strain>
    </source>
</reference>
<dbReference type="AlphaFoldDB" id="A0AAE0K9R8"/>
<dbReference type="InterPro" id="IPR016169">
    <property type="entry name" value="FAD-bd_PCMH_sub2"/>
</dbReference>
<evidence type="ECO:0000259" key="6">
    <source>
        <dbReference type="PROSITE" id="PS51387"/>
    </source>
</evidence>
<reference evidence="7" key="2">
    <citation type="submission" date="2023-06" db="EMBL/GenBank/DDBJ databases">
        <authorList>
            <consortium name="Lawrence Berkeley National Laboratory"/>
            <person name="Haridas S."/>
            <person name="Hensen N."/>
            <person name="Bonometti L."/>
            <person name="Westerberg I."/>
            <person name="Brannstrom I.O."/>
            <person name="Guillou S."/>
            <person name="Cros-Aarteil S."/>
            <person name="Calhoun S."/>
            <person name="Kuo A."/>
            <person name="Mondo S."/>
            <person name="Pangilinan J."/>
            <person name="Riley R."/>
            <person name="LaButti K."/>
            <person name="Andreopoulos B."/>
            <person name="Lipzen A."/>
            <person name="Chen C."/>
            <person name="Yanf M."/>
            <person name="Daum C."/>
            <person name="Ng V."/>
            <person name="Clum A."/>
            <person name="Steindorff A."/>
            <person name="Ohm R."/>
            <person name="Martin F."/>
            <person name="Silar P."/>
            <person name="Natvig D."/>
            <person name="Lalanne C."/>
            <person name="Gautier V."/>
            <person name="Ament-velasquez S.L."/>
            <person name="Kruys A."/>
            <person name="Hutchinson M.I."/>
            <person name="Powell A.J."/>
            <person name="Barry K."/>
            <person name="Miller A.N."/>
            <person name="Grigoriev I.V."/>
            <person name="Debuchy R."/>
            <person name="Gladieux P."/>
            <person name="Thoren M.H."/>
            <person name="Johannesson H."/>
        </authorList>
    </citation>
    <scope>NUCLEOTIDE SEQUENCE</scope>
    <source>
        <strain evidence="7">CBS 232.78</strain>
    </source>
</reference>
<evidence type="ECO:0000313" key="7">
    <source>
        <dbReference type="EMBL" id="KAK3372714.1"/>
    </source>
</evidence>
<dbReference type="Gene3D" id="3.40.462.20">
    <property type="match status" value="1"/>
</dbReference>
<proteinExistence type="inferred from homology"/>
<gene>
    <name evidence="7" type="ORF">B0H63DRAFT_564084</name>
</gene>
<keyword evidence="5" id="KW-0560">Oxidoreductase</keyword>
<sequence>MATTTADFIALQALQPDLRIVTAGGTSETEYETLRANWNLSTVARPLAIIVPNNENELAAAVQHCTALSPPLPLTVRSGGHDVHGRHIIQDAVLLDVSGLNSITVSPDRKSVTIGGGVRSLQLLQTLDAAGLATAVGWCGTVGVVGWACGGGYGITNGVWGMGAHNILGARIVTPSGRIVDTDHDPDLLWAVRGAGLGNFGVISQLRLIARPRPRQLAGMVAFPLVQAKEVLCGGLQKWSDEGKLPRNFNGEFSIATTEMGSGMTFWWSWIVGDEEDGEESIKRGWEFLEEFKALGTVLMNTVQETTLYAYKDFLNGIFQYTGHCMVTSNSVAKLAPEFVDVLIANPPPPGGAAGLTIHHAHPYRPDAGQPSPGEVAYPSTQEHYLYGANILYQPGTSAEDIAVQVKWVNAIYDDVVKAGMALDTRYWSFARSKDCDSVSIYGAGGVERLKKLKAKYNPEDAFPGAFPTL</sequence>
<comment type="caution">
    <text evidence="7">The sequence shown here is derived from an EMBL/GenBank/DDBJ whole genome shotgun (WGS) entry which is preliminary data.</text>
</comment>
<dbReference type="SUPFAM" id="SSF56176">
    <property type="entry name" value="FAD-binding/transporter-associated domain-like"/>
    <property type="match status" value="1"/>
</dbReference>
<dbReference type="Pfam" id="PF01565">
    <property type="entry name" value="FAD_binding_4"/>
    <property type="match status" value="1"/>
</dbReference>
<dbReference type="GO" id="GO:0016491">
    <property type="term" value="F:oxidoreductase activity"/>
    <property type="evidence" value="ECO:0007669"/>
    <property type="project" value="UniProtKB-KW"/>
</dbReference>
<comment type="cofactor">
    <cofactor evidence="1">
        <name>FAD</name>
        <dbReference type="ChEBI" id="CHEBI:57692"/>
    </cofactor>
</comment>
<evidence type="ECO:0000256" key="5">
    <source>
        <dbReference type="ARBA" id="ARBA00023002"/>
    </source>
</evidence>